<protein>
    <recommendedName>
        <fullName evidence="1">chorismate mutase</fullName>
        <ecNumber evidence="1">5.4.99.5</ecNumber>
    </recommendedName>
</protein>
<proteinExistence type="predicted"/>
<dbReference type="OrthoDB" id="7268348at2"/>
<sequence length="277" mass="29384">MNTSSPATPDLDALRRQIDAVDSEIHGLLMRRAEVIEQLIAAKKLGERGAAFRPGREAAMMRALQDRHAGPLPLSIVEHLWREIIGTFTQLQAPYRVLSSRAEEPRVRDLLRYAFGFSAPLVATDSDAEAVATVARTGTDLAVVVLDGPLEERWWAEIDLTGEPAPEAGRHGAKVIAALPFLPPMDGLDLPAALILGPADVDAPTEACVYAVSLTAQTSASVLDSFGVLLGYGPAGALLASDRTPAEINSVLAPAAAVFGTVTWIGNVAAPYNWTFG</sequence>
<dbReference type="Gene3D" id="1.20.59.10">
    <property type="entry name" value="Chorismate mutase"/>
    <property type="match status" value="1"/>
</dbReference>
<evidence type="ECO:0000313" key="4">
    <source>
        <dbReference type="Proteomes" id="UP000295678"/>
    </source>
</evidence>
<dbReference type="InterPro" id="IPR036979">
    <property type="entry name" value="CM_dom_sf"/>
</dbReference>
<accession>A0A4R3MHE5</accession>
<evidence type="ECO:0000259" key="2">
    <source>
        <dbReference type="PROSITE" id="PS51168"/>
    </source>
</evidence>
<gene>
    <name evidence="3" type="ORF">EDC22_103111</name>
</gene>
<dbReference type="EC" id="5.4.99.5" evidence="1"/>
<keyword evidence="4" id="KW-1185">Reference proteome</keyword>
<dbReference type="InterPro" id="IPR002701">
    <property type="entry name" value="CM_II_prokaryot"/>
</dbReference>
<dbReference type="PROSITE" id="PS51168">
    <property type="entry name" value="CHORISMATE_MUT_2"/>
    <property type="match status" value="1"/>
</dbReference>
<feature type="domain" description="Chorismate mutase" evidence="2">
    <location>
        <begin position="5"/>
        <end position="96"/>
    </location>
</feature>
<evidence type="ECO:0000256" key="1">
    <source>
        <dbReference type="ARBA" id="ARBA00012404"/>
    </source>
</evidence>
<dbReference type="Proteomes" id="UP000295678">
    <property type="component" value="Unassembled WGS sequence"/>
</dbReference>
<reference evidence="3 4" key="1">
    <citation type="submission" date="2019-03" db="EMBL/GenBank/DDBJ databases">
        <title>Genomic Encyclopedia of Type Strains, Phase IV (KMG-IV): sequencing the most valuable type-strain genomes for metagenomic binning, comparative biology and taxonomic classification.</title>
        <authorList>
            <person name="Goeker M."/>
        </authorList>
    </citation>
    <scope>NUCLEOTIDE SEQUENCE [LARGE SCALE GENOMIC DNA]</scope>
    <source>
        <strain evidence="3 4">DSM 19345</strain>
    </source>
</reference>
<dbReference type="RefSeq" id="WP_132805713.1">
    <property type="nucleotide sequence ID" value="NZ_SMAK01000003.1"/>
</dbReference>
<dbReference type="SUPFAM" id="SSF48600">
    <property type="entry name" value="Chorismate mutase II"/>
    <property type="match status" value="1"/>
</dbReference>
<dbReference type="InterPro" id="IPR036263">
    <property type="entry name" value="Chorismate_II_sf"/>
</dbReference>
<dbReference type="Pfam" id="PF01817">
    <property type="entry name" value="CM_2"/>
    <property type="match status" value="1"/>
</dbReference>
<dbReference type="GO" id="GO:0004106">
    <property type="term" value="F:chorismate mutase activity"/>
    <property type="evidence" value="ECO:0007669"/>
    <property type="project" value="UniProtKB-EC"/>
</dbReference>
<comment type="caution">
    <text evidence="3">The sequence shown here is derived from an EMBL/GenBank/DDBJ whole genome shotgun (WGS) entry which is preliminary data.</text>
</comment>
<evidence type="ECO:0000313" key="3">
    <source>
        <dbReference type="EMBL" id="TCT11799.1"/>
    </source>
</evidence>
<dbReference type="EMBL" id="SMAK01000003">
    <property type="protein sequence ID" value="TCT11799.1"/>
    <property type="molecule type" value="Genomic_DNA"/>
</dbReference>
<organism evidence="3 4">
    <name type="scientific">Tepidamorphus gemmatus</name>
    <dbReference type="NCBI Taxonomy" id="747076"/>
    <lineage>
        <taxon>Bacteria</taxon>
        <taxon>Pseudomonadati</taxon>
        <taxon>Pseudomonadota</taxon>
        <taxon>Alphaproteobacteria</taxon>
        <taxon>Hyphomicrobiales</taxon>
        <taxon>Tepidamorphaceae</taxon>
        <taxon>Tepidamorphus</taxon>
    </lineage>
</organism>
<name>A0A4R3MHE5_9HYPH</name>
<dbReference type="GO" id="GO:0046417">
    <property type="term" value="P:chorismate metabolic process"/>
    <property type="evidence" value="ECO:0007669"/>
    <property type="project" value="InterPro"/>
</dbReference>
<dbReference type="SMART" id="SM00830">
    <property type="entry name" value="CM_2"/>
    <property type="match status" value="1"/>
</dbReference>
<dbReference type="AlphaFoldDB" id="A0A4R3MHE5"/>